<accession>A0A2T6GG52</accession>
<sequence>MQQGPLPHSSTGLWAREITLLDVERLQAFFVENPDYFHRVHGCAPQPDEARDEIDDRLPEGWSFTRKWKIGYFDATGALVAMVSIVSDLLAPGVWHIGLFMLAGSLQGQGIARQLHRELEDWAAGLGARWLRLSVVVENVRAEGFWRACGYVEARTRDGIELGRLRHRVRIMIKPLASDALEDYLTLMPRDRVESPLAV</sequence>
<dbReference type="InterPro" id="IPR000182">
    <property type="entry name" value="GNAT_dom"/>
</dbReference>
<dbReference type="GO" id="GO:0016747">
    <property type="term" value="F:acyltransferase activity, transferring groups other than amino-acyl groups"/>
    <property type="evidence" value="ECO:0007669"/>
    <property type="project" value="InterPro"/>
</dbReference>
<dbReference type="PROSITE" id="PS51186">
    <property type="entry name" value="GNAT"/>
    <property type="match status" value="1"/>
</dbReference>
<dbReference type="Gene3D" id="3.40.630.30">
    <property type="match status" value="1"/>
</dbReference>
<gene>
    <name evidence="4" type="ORF">C5U62_20865</name>
</gene>
<dbReference type="SUPFAM" id="SSF55729">
    <property type="entry name" value="Acyl-CoA N-acyltransferases (Nat)"/>
    <property type="match status" value="1"/>
</dbReference>
<protein>
    <submittedName>
        <fullName evidence="4">N-acetyltransferase</fullName>
    </submittedName>
</protein>
<feature type="domain" description="N-acetyltransferase" evidence="3">
    <location>
        <begin position="16"/>
        <end position="177"/>
    </location>
</feature>
<comment type="caution">
    <text evidence="4">The sequence shown here is derived from an EMBL/GenBank/DDBJ whole genome shotgun (WGS) entry which is preliminary data.</text>
</comment>
<keyword evidence="2" id="KW-0012">Acyltransferase</keyword>
<evidence type="ECO:0000256" key="2">
    <source>
        <dbReference type="ARBA" id="ARBA00023315"/>
    </source>
</evidence>
<keyword evidence="1 4" id="KW-0808">Transferase</keyword>
<dbReference type="RefSeq" id="WP_060843813.1">
    <property type="nucleotide sequence ID" value="NZ_PYJM01000005.1"/>
</dbReference>
<dbReference type="Proteomes" id="UP000244178">
    <property type="component" value="Unassembled WGS sequence"/>
</dbReference>
<dbReference type="EMBL" id="PYJM01000005">
    <property type="protein sequence ID" value="PUA43106.1"/>
    <property type="molecule type" value="Genomic_DNA"/>
</dbReference>
<dbReference type="CDD" id="cd04301">
    <property type="entry name" value="NAT_SF"/>
    <property type="match status" value="1"/>
</dbReference>
<evidence type="ECO:0000313" key="5">
    <source>
        <dbReference type="Proteomes" id="UP000244178"/>
    </source>
</evidence>
<dbReference type="InterPro" id="IPR050680">
    <property type="entry name" value="YpeA/RimI_acetyltransf"/>
</dbReference>
<dbReference type="PANTHER" id="PTHR43420">
    <property type="entry name" value="ACETYLTRANSFERASE"/>
    <property type="match status" value="1"/>
</dbReference>
<name>A0A2T6GG52_9PSED</name>
<evidence type="ECO:0000256" key="1">
    <source>
        <dbReference type="ARBA" id="ARBA00022679"/>
    </source>
</evidence>
<dbReference type="Pfam" id="PF00583">
    <property type="entry name" value="Acetyltransf_1"/>
    <property type="match status" value="1"/>
</dbReference>
<reference evidence="4 5" key="1">
    <citation type="submission" date="2018-03" db="EMBL/GenBank/DDBJ databases">
        <title>Draft genome sequence of the plant growth promoting rhizobacterium Pseudomonas protegens strain BNJ-SS-45 isolated from wheat (Triticum aestivum) rhizosphere.</title>
        <authorList>
            <person name="Bajpai A."/>
            <person name="Shende K."/>
            <person name="Meena N."/>
            <person name="Upadhyayula S.R."/>
            <person name="Suravajhala P."/>
            <person name="Medicherla K.M."/>
            <person name="Johri B.N."/>
        </authorList>
    </citation>
    <scope>NUCLEOTIDE SEQUENCE [LARGE SCALE GENOMIC DNA]</scope>
    <source>
        <strain evidence="4 5">BNJ-SS-45</strain>
    </source>
</reference>
<evidence type="ECO:0000259" key="3">
    <source>
        <dbReference type="PROSITE" id="PS51186"/>
    </source>
</evidence>
<dbReference type="InterPro" id="IPR016181">
    <property type="entry name" value="Acyl_CoA_acyltransferase"/>
</dbReference>
<proteinExistence type="predicted"/>
<evidence type="ECO:0000313" key="4">
    <source>
        <dbReference type="EMBL" id="PUA43106.1"/>
    </source>
</evidence>
<dbReference type="AlphaFoldDB" id="A0A2T6GG52"/>
<organism evidence="4 5">
    <name type="scientific">Pseudomonas protegens</name>
    <dbReference type="NCBI Taxonomy" id="380021"/>
    <lineage>
        <taxon>Bacteria</taxon>
        <taxon>Pseudomonadati</taxon>
        <taxon>Pseudomonadota</taxon>
        <taxon>Gammaproteobacteria</taxon>
        <taxon>Pseudomonadales</taxon>
        <taxon>Pseudomonadaceae</taxon>
        <taxon>Pseudomonas</taxon>
    </lineage>
</organism>